<feature type="signal peptide" evidence="1">
    <location>
        <begin position="1"/>
        <end position="23"/>
    </location>
</feature>
<evidence type="ECO:0000256" key="1">
    <source>
        <dbReference type="SAM" id="SignalP"/>
    </source>
</evidence>
<keyword evidence="1" id="KW-0732">Signal</keyword>
<feature type="chain" id="PRO_5002081591" evidence="1">
    <location>
        <begin position="24"/>
        <end position="131"/>
    </location>
</feature>
<organism evidence="2 3">
    <name type="scientific">Mameliella alba</name>
    <dbReference type="NCBI Taxonomy" id="561184"/>
    <lineage>
        <taxon>Bacteria</taxon>
        <taxon>Pseudomonadati</taxon>
        <taxon>Pseudomonadota</taxon>
        <taxon>Alphaproteobacteria</taxon>
        <taxon>Rhodobacterales</taxon>
        <taxon>Roseobacteraceae</taxon>
        <taxon>Mameliella</taxon>
    </lineage>
</organism>
<comment type="caution">
    <text evidence="2">The sequence shown here is derived from an EMBL/GenBank/DDBJ whole genome shotgun (WGS) entry which is preliminary data.</text>
</comment>
<evidence type="ECO:0000313" key="2">
    <source>
        <dbReference type="EMBL" id="KHQ54296.1"/>
    </source>
</evidence>
<protein>
    <submittedName>
        <fullName evidence="2">Uncharacterized protein</fullName>
    </submittedName>
</protein>
<evidence type="ECO:0000313" key="3">
    <source>
        <dbReference type="Proteomes" id="UP000030960"/>
    </source>
</evidence>
<accession>A0A0B3SC75</accession>
<keyword evidence="3" id="KW-1185">Reference proteome</keyword>
<gene>
    <name evidence="2" type="ORF">OA50_00888</name>
</gene>
<dbReference type="AlphaFoldDB" id="A0A0B3SC75"/>
<sequence length="131" mass="14231">MVALKTFIGLFGLLSLLATPLAALTDAPRERTQVFAVCLGRASAEMEHRWLIGGGAEAEQDRRAMFEMLLDTVAPNSGLAGPQILDMRIRAKMAQAQLLQIATFHTDPDRKRRAAAAARQAMRPCSALLLS</sequence>
<proteinExistence type="predicted"/>
<name>A0A0B3SC75_9RHOB</name>
<dbReference type="Proteomes" id="UP000030960">
    <property type="component" value="Unassembled WGS sequence"/>
</dbReference>
<dbReference type="EMBL" id="JSUQ01000003">
    <property type="protein sequence ID" value="KHQ54296.1"/>
    <property type="molecule type" value="Genomic_DNA"/>
</dbReference>
<reference evidence="2 3" key="1">
    <citation type="submission" date="2014-10" db="EMBL/GenBank/DDBJ databases">
        <title>Genome sequence of Ponticoccus sp. strain UMTAT08 isolated from clonal culture of toxic dinoflagellate Alexandrium tamiyavanichii.</title>
        <authorList>
            <person name="Gan H.Y."/>
            <person name="Muhd D.-D."/>
            <person name="Mohd Noor M.E."/>
            <person name="Yeong Y.S."/>
            <person name="Usup G."/>
        </authorList>
    </citation>
    <scope>NUCLEOTIDE SEQUENCE [LARGE SCALE GENOMIC DNA]</scope>
    <source>
        <strain evidence="2 3">UMTAT08</strain>
    </source>
</reference>